<dbReference type="Pfam" id="PF00023">
    <property type="entry name" value="Ank"/>
    <property type="match status" value="1"/>
</dbReference>
<dbReference type="PANTHER" id="PTHR24166:SF48">
    <property type="entry name" value="PROTEIN VAPYRIN"/>
    <property type="match status" value="1"/>
</dbReference>
<dbReference type="PROSITE" id="PS50088">
    <property type="entry name" value="ANK_REPEAT"/>
    <property type="match status" value="5"/>
</dbReference>
<dbReference type="InterPro" id="IPR050889">
    <property type="entry name" value="Dendritic_Spine_Reg/Scaffold"/>
</dbReference>
<keyword evidence="2" id="KW-0040">ANK repeat</keyword>
<evidence type="ECO:0000313" key="3">
    <source>
        <dbReference type="EMBL" id="SVC25275.1"/>
    </source>
</evidence>
<evidence type="ECO:0000256" key="1">
    <source>
        <dbReference type="ARBA" id="ARBA00022737"/>
    </source>
</evidence>
<proteinExistence type="predicted"/>
<dbReference type="SUPFAM" id="SSF48403">
    <property type="entry name" value="Ankyrin repeat"/>
    <property type="match status" value="1"/>
</dbReference>
<dbReference type="PROSITE" id="PS50297">
    <property type="entry name" value="ANK_REP_REGION"/>
    <property type="match status" value="5"/>
</dbReference>
<dbReference type="PANTHER" id="PTHR24166">
    <property type="entry name" value="ROLLING PEBBLES, ISOFORM B"/>
    <property type="match status" value="1"/>
</dbReference>
<feature type="non-terminal residue" evidence="3">
    <location>
        <position position="358"/>
    </location>
</feature>
<dbReference type="InterPro" id="IPR002110">
    <property type="entry name" value="Ankyrin_rpt"/>
</dbReference>
<evidence type="ECO:0000256" key="2">
    <source>
        <dbReference type="ARBA" id="ARBA00023043"/>
    </source>
</evidence>
<organism evidence="3">
    <name type="scientific">marine metagenome</name>
    <dbReference type="NCBI Taxonomy" id="408172"/>
    <lineage>
        <taxon>unclassified sequences</taxon>
        <taxon>metagenomes</taxon>
        <taxon>ecological metagenomes</taxon>
    </lineage>
</organism>
<gene>
    <name evidence="3" type="ORF">METZ01_LOCUS278129</name>
</gene>
<reference evidence="3" key="1">
    <citation type="submission" date="2018-05" db="EMBL/GenBank/DDBJ databases">
        <authorList>
            <person name="Lanie J.A."/>
            <person name="Ng W.-L."/>
            <person name="Kazmierczak K.M."/>
            <person name="Andrzejewski T.M."/>
            <person name="Davidsen T.M."/>
            <person name="Wayne K.J."/>
            <person name="Tettelin H."/>
            <person name="Glass J.I."/>
            <person name="Rusch D."/>
            <person name="Podicherti R."/>
            <person name="Tsui H.-C.T."/>
            <person name="Winkler M.E."/>
        </authorList>
    </citation>
    <scope>NUCLEOTIDE SEQUENCE</scope>
</reference>
<dbReference type="InterPro" id="IPR036770">
    <property type="entry name" value="Ankyrin_rpt-contain_sf"/>
</dbReference>
<dbReference type="SMART" id="SM00248">
    <property type="entry name" value="ANK"/>
    <property type="match status" value="8"/>
</dbReference>
<dbReference type="PRINTS" id="PR01415">
    <property type="entry name" value="ANKYRIN"/>
</dbReference>
<feature type="non-terminal residue" evidence="3">
    <location>
        <position position="1"/>
    </location>
</feature>
<name>A0A382KNX7_9ZZZZ</name>
<sequence length="358" mass="37107">VTAAANQDRATVETLVAEGIDVNVARADGATALLWATHWDDLETVDLLLKAGADPNAADDHGVTPLERAAENASLGMVERLLADGASADKAQDSGLTPLMTAARTGNVDVVRALIDSGAPVNAATAETNSTALMWALSAPHPSIVRLLLEQGADATIETTPGFTPLMFAARNGDIAMAETLLATGIDVNTRSKDGTHVLPFAIAAGRTDFALFLLERGADPNSWMGGVSALHAAAGGVSTWLEEWTRNHGRIGGGRLNPRGRLTLVEALLASGADPNARITSSAMLMFYIGYPKKGAFETFAPGTGDLRGATPLWVAAFEMNGAPSLIYSVIPSFQNSGVEVLHALIAGGADVSLTTD</sequence>
<dbReference type="AlphaFoldDB" id="A0A382KNX7"/>
<accession>A0A382KNX7</accession>
<dbReference type="Pfam" id="PF12796">
    <property type="entry name" value="Ank_2"/>
    <property type="match status" value="1"/>
</dbReference>
<dbReference type="EMBL" id="UINC01081432">
    <property type="protein sequence ID" value="SVC25275.1"/>
    <property type="molecule type" value="Genomic_DNA"/>
</dbReference>
<dbReference type="Gene3D" id="1.25.40.20">
    <property type="entry name" value="Ankyrin repeat-containing domain"/>
    <property type="match status" value="3"/>
</dbReference>
<protein>
    <submittedName>
        <fullName evidence="3">Uncharacterized protein</fullName>
    </submittedName>
</protein>
<keyword evidence="1" id="KW-0677">Repeat</keyword>
<dbReference type="Pfam" id="PF13637">
    <property type="entry name" value="Ank_4"/>
    <property type="match status" value="1"/>
</dbReference>